<dbReference type="RefSeq" id="WP_217161121.1">
    <property type="nucleotide sequence ID" value="NZ_VOMB01000027.1"/>
</dbReference>
<proteinExistence type="predicted"/>
<sequence>MDLIGSWGDRLESLQESAERMQRSWQMFPQEPGVYTPWSLQLYPAGVLQLHPVPANDLGAIVDAVRLVTERINEGPRTAPGQYLEFARERLDSPVVEAGGRLFSYNVRCGFEGPRAPRNHLLFQLDSAVKSPSDEYPVLRGYLTALVRAWEPDHISVSALGFLKAQKHKTPQVRVGWMTYIRDDVPLDMSAVPEDVHIEVADGGRYLTLSGTPEEPSLDQALAIRRALGYPAQLWWVNEAATTRRLGDSVDRCPGGARPQPPGAVPD</sequence>
<name>A0ABS6KUG0_9MYCO</name>
<feature type="region of interest" description="Disordered" evidence="1">
    <location>
        <begin position="247"/>
        <end position="267"/>
    </location>
</feature>
<dbReference type="Proteomes" id="UP000812982">
    <property type="component" value="Unassembled WGS sequence"/>
</dbReference>
<evidence type="ECO:0000256" key="1">
    <source>
        <dbReference type="SAM" id="MobiDB-lite"/>
    </source>
</evidence>
<keyword evidence="3" id="KW-1185">Reference proteome</keyword>
<protein>
    <recommendedName>
        <fullName evidence="4">Immunity protein 52 domain-containing protein</fullName>
    </recommendedName>
</protein>
<accession>A0ABS6KUG0</accession>
<evidence type="ECO:0000313" key="3">
    <source>
        <dbReference type="Proteomes" id="UP000812982"/>
    </source>
</evidence>
<comment type="caution">
    <text evidence="2">The sequence shown here is derived from an EMBL/GenBank/DDBJ whole genome shotgun (WGS) entry which is preliminary data.</text>
</comment>
<evidence type="ECO:0008006" key="4">
    <source>
        <dbReference type="Google" id="ProtNLM"/>
    </source>
</evidence>
<reference evidence="2 3" key="1">
    <citation type="journal article" date="2021" name="Sci. Rep.">
        <title>Phenotypic and genomic hallmarks of a novel, potentially pathogenic rapidly growing Mycobacterium species related to the Mycobacterium fortuitum complex.</title>
        <authorList>
            <person name="Gharbi R."/>
            <person name="Khanna V."/>
            <person name="Frigui W."/>
            <person name="Mhenni B."/>
            <person name="Brosch R."/>
            <person name="Mardassi H."/>
        </authorList>
    </citation>
    <scope>NUCLEOTIDE SEQUENCE [LARGE SCALE GENOMIC DNA]</scope>
    <source>
        <strain evidence="2 3">TNTM28</strain>
    </source>
</reference>
<gene>
    <name evidence="2" type="ORF">FR943_25730</name>
</gene>
<dbReference type="EMBL" id="VOMB01000027">
    <property type="protein sequence ID" value="MBU9767218.1"/>
    <property type="molecule type" value="Genomic_DNA"/>
</dbReference>
<organism evidence="2 3">
    <name type="scientific">[Mycobacterium] fortunisiensis</name>
    <dbReference type="NCBI Taxonomy" id="2600579"/>
    <lineage>
        <taxon>Bacteria</taxon>
        <taxon>Bacillati</taxon>
        <taxon>Actinomycetota</taxon>
        <taxon>Actinomycetes</taxon>
        <taxon>Mycobacteriales</taxon>
        <taxon>Mycobacteriaceae</taxon>
        <taxon>Mycolicibacterium</taxon>
    </lineage>
</organism>
<evidence type="ECO:0000313" key="2">
    <source>
        <dbReference type="EMBL" id="MBU9767218.1"/>
    </source>
</evidence>